<reference evidence="2" key="1">
    <citation type="submission" date="2018-02" db="EMBL/GenBank/DDBJ databases">
        <title>Rhizophora mucronata_Transcriptome.</title>
        <authorList>
            <person name="Meera S.P."/>
            <person name="Sreeshan A."/>
            <person name="Augustine A."/>
        </authorList>
    </citation>
    <scope>NUCLEOTIDE SEQUENCE</scope>
    <source>
        <tissue evidence="2">Leaf</tissue>
    </source>
</reference>
<dbReference type="EMBL" id="GGEC01019453">
    <property type="protein sequence ID" value="MBW99936.1"/>
    <property type="molecule type" value="Transcribed_RNA"/>
</dbReference>
<name>A0A2P2K2H6_RHIMU</name>
<protein>
    <submittedName>
        <fullName evidence="2">Uncharacterized protein</fullName>
    </submittedName>
</protein>
<evidence type="ECO:0000313" key="2">
    <source>
        <dbReference type="EMBL" id="MBW99936.1"/>
    </source>
</evidence>
<accession>A0A2P2K2H6</accession>
<dbReference type="AlphaFoldDB" id="A0A2P2K2H6"/>
<feature type="region of interest" description="Disordered" evidence="1">
    <location>
        <begin position="1"/>
        <end position="23"/>
    </location>
</feature>
<evidence type="ECO:0000256" key="1">
    <source>
        <dbReference type="SAM" id="MobiDB-lite"/>
    </source>
</evidence>
<organism evidence="2">
    <name type="scientific">Rhizophora mucronata</name>
    <name type="common">Asiatic mangrove</name>
    <dbReference type="NCBI Taxonomy" id="61149"/>
    <lineage>
        <taxon>Eukaryota</taxon>
        <taxon>Viridiplantae</taxon>
        <taxon>Streptophyta</taxon>
        <taxon>Embryophyta</taxon>
        <taxon>Tracheophyta</taxon>
        <taxon>Spermatophyta</taxon>
        <taxon>Magnoliopsida</taxon>
        <taxon>eudicotyledons</taxon>
        <taxon>Gunneridae</taxon>
        <taxon>Pentapetalae</taxon>
        <taxon>rosids</taxon>
        <taxon>fabids</taxon>
        <taxon>Malpighiales</taxon>
        <taxon>Rhizophoraceae</taxon>
        <taxon>Rhizophora</taxon>
    </lineage>
</organism>
<feature type="compositionally biased region" description="Basic and acidic residues" evidence="1">
    <location>
        <begin position="1"/>
        <end position="10"/>
    </location>
</feature>
<sequence length="23" mass="2580">MTLESPKEKLLGNSHSVKAHVHH</sequence>
<proteinExistence type="predicted"/>